<dbReference type="PANTHER" id="PTHR43390">
    <property type="entry name" value="SIGNAL PEPTIDASE I"/>
    <property type="match status" value="1"/>
</dbReference>
<evidence type="ECO:0000256" key="5">
    <source>
        <dbReference type="ARBA" id="ARBA00022801"/>
    </source>
</evidence>
<evidence type="ECO:0000256" key="4">
    <source>
        <dbReference type="ARBA" id="ARBA00019232"/>
    </source>
</evidence>
<name>A0A7X0NI92_9GAMM</name>
<dbReference type="PANTHER" id="PTHR43390:SF1">
    <property type="entry name" value="CHLOROPLAST PROCESSING PEPTIDASE"/>
    <property type="match status" value="1"/>
</dbReference>
<gene>
    <name evidence="9" type="ORF">HNQ55_002511</name>
</gene>
<proteinExistence type="inferred from homology"/>
<dbReference type="NCBIfam" id="TIGR02227">
    <property type="entry name" value="sigpep_I_bact"/>
    <property type="match status" value="1"/>
</dbReference>
<dbReference type="Proteomes" id="UP000537141">
    <property type="component" value="Unassembled WGS sequence"/>
</dbReference>
<dbReference type="GO" id="GO:0006465">
    <property type="term" value="P:signal peptide processing"/>
    <property type="evidence" value="ECO:0007669"/>
    <property type="project" value="InterPro"/>
</dbReference>
<dbReference type="EC" id="3.4.21.89" evidence="3 7"/>
<evidence type="ECO:0000256" key="7">
    <source>
        <dbReference type="RuleBase" id="RU362042"/>
    </source>
</evidence>
<comment type="similarity">
    <text evidence="2 7">Belongs to the peptidase S26 family.</text>
</comment>
<dbReference type="RefSeq" id="WP_184424757.1">
    <property type="nucleotide sequence ID" value="NZ_AP027362.1"/>
</dbReference>
<feature type="active site" evidence="6">
    <location>
        <position position="42"/>
    </location>
</feature>
<keyword evidence="7" id="KW-0645">Protease</keyword>
<dbReference type="Gene3D" id="2.10.109.10">
    <property type="entry name" value="Umud Fragment, subunit A"/>
    <property type="match status" value="1"/>
</dbReference>
<dbReference type="SUPFAM" id="SSF51306">
    <property type="entry name" value="LexA/Signal peptidase"/>
    <property type="match status" value="1"/>
</dbReference>
<dbReference type="InterPro" id="IPR019758">
    <property type="entry name" value="Pept_S26A_signal_pept_1_CS"/>
</dbReference>
<keyword evidence="10" id="KW-1185">Reference proteome</keyword>
<dbReference type="PROSITE" id="PS00760">
    <property type="entry name" value="SPASE_I_2"/>
    <property type="match status" value="1"/>
</dbReference>
<dbReference type="InterPro" id="IPR036286">
    <property type="entry name" value="LexA/Signal_pep-like_sf"/>
</dbReference>
<dbReference type="CDD" id="cd06530">
    <property type="entry name" value="S26_SPase_I"/>
    <property type="match status" value="1"/>
</dbReference>
<dbReference type="EMBL" id="JACHHU010000022">
    <property type="protein sequence ID" value="MBB6543987.1"/>
    <property type="molecule type" value="Genomic_DNA"/>
</dbReference>
<evidence type="ECO:0000256" key="3">
    <source>
        <dbReference type="ARBA" id="ARBA00013208"/>
    </source>
</evidence>
<dbReference type="InterPro" id="IPR019533">
    <property type="entry name" value="Peptidase_S26"/>
</dbReference>
<dbReference type="PRINTS" id="PR00727">
    <property type="entry name" value="LEADERPTASE"/>
</dbReference>
<dbReference type="GO" id="GO:0009003">
    <property type="term" value="F:signal peptidase activity"/>
    <property type="evidence" value="ECO:0007669"/>
    <property type="project" value="UniProtKB-EC"/>
</dbReference>
<dbReference type="GO" id="GO:0016020">
    <property type="term" value="C:membrane"/>
    <property type="evidence" value="ECO:0007669"/>
    <property type="project" value="UniProtKB-SubCell"/>
</dbReference>
<evidence type="ECO:0000256" key="6">
    <source>
        <dbReference type="PIRSR" id="PIRSR600223-1"/>
    </source>
</evidence>
<protein>
    <recommendedName>
        <fullName evidence="4 7">Signal peptidase I</fullName>
        <ecNumber evidence="3 7">3.4.21.89</ecNumber>
    </recommendedName>
</protein>
<evidence type="ECO:0000313" key="10">
    <source>
        <dbReference type="Proteomes" id="UP000537141"/>
    </source>
</evidence>
<evidence type="ECO:0000256" key="1">
    <source>
        <dbReference type="ARBA" id="ARBA00000677"/>
    </source>
</evidence>
<feature type="domain" description="Peptidase S26" evidence="8">
    <location>
        <begin position="16"/>
        <end position="198"/>
    </location>
</feature>
<evidence type="ECO:0000259" key="8">
    <source>
        <dbReference type="Pfam" id="PF10502"/>
    </source>
</evidence>
<evidence type="ECO:0000313" key="9">
    <source>
        <dbReference type="EMBL" id="MBB6543987.1"/>
    </source>
</evidence>
<sequence length="222" mass="25209">MVKDKKNIGKYLHANKSLLLFIVLMSVFRSAVADWYTIPTSSMMPTIEVGDRITVNKMAYDIRIPFTNTAIVQLNDPQRGEIIVFNSKAADKRLIKRVIALPGDSVSMSNDMLTINGQKASYSSINETSIDFIEQESIYGNKRNIRFDKHAQSPLASFSTVIVPKDHYLVLGDNRRNSADSRVYGFVPRNELLGRAGYVAFSLNYNNYYIPKIERFIKNLNL</sequence>
<feature type="active site" evidence="6">
    <location>
        <position position="96"/>
    </location>
</feature>
<dbReference type="Pfam" id="PF10502">
    <property type="entry name" value="Peptidase_S26"/>
    <property type="match status" value="1"/>
</dbReference>
<dbReference type="InterPro" id="IPR000223">
    <property type="entry name" value="Pept_S26A_signal_pept_1"/>
</dbReference>
<dbReference type="GO" id="GO:0004252">
    <property type="term" value="F:serine-type endopeptidase activity"/>
    <property type="evidence" value="ECO:0007669"/>
    <property type="project" value="InterPro"/>
</dbReference>
<dbReference type="PROSITE" id="PS00761">
    <property type="entry name" value="SPASE_I_3"/>
    <property type="match status" value="1"/>
</dbReference>
<accession>A0A7X0NI92</accession>
<comment type="catalytic activity">
    <reaction evidence="1 7">
        <text>Cleavage of hydrophobic, N-terminal signal or leader sequences from secreted and periplasmic proteins.</text>
        <dbReference type="EC" id="3.4.21.89"/>
    </reaction>
</comment>
<keyword evidence="5 7" id="KW-0378">Hydrolase</keyword>
<dbReference type="InterPro" id="IPR019757">
    <property type="entry name" value="Pept_S26A_signal_pept_1_Lys-AS"/>
</dbReference>
<comment type="subcellular location">
    <subcellularLocation>
        <location evidence="7">Membrane</location>
        <topology evidence="7">Multi-pass membrane protein</topology>
    </subcellularLocation>
</comment>
<organism evidence="9 10">
    <name type="scientific">Thalassotalea piscium</name>
    <dbReference type="NCBI Taxonomy" id="1230533"/>
    <lineage>
        <taxon>Bacteria</taxon>
        <taxon>Pseudomonadati</taxon>
        <taxon>Pseudomonadota</taxon>
        <taxon>Gammaproteobacteria</taxon>
        <taxon>Alteromonadales</taxon>
        <taxon>Colwelliaceae</taxon>
        <taxon>Thalassotalea</taxon>
    </lineage>
</organism>
<evidence type="ECO:0000256" key="2">
    <source>
        <dbReference type="ARBA" id="ARBA00009370"/>
    </source>
</evidence>
<reference evidence="9 10" key="1">
    <citation type="submission" date="2020-08" db="EMBL/GenBank/DDBJ databases">
        <title>Genomic Encyclopedia of Type Strains, Phase IV (KMG-IV): sequencing the most valuable type-strain genomes for metagenomic binning, comparative biology and taxonomic classification.</title>
        <authorList>
            <person name="Goeker M."/>
        </authorList>
    </citation>
    <scope>NUCLEOTIDE SEQUENCE [LARGE SCALE GENOMIC DNA]</scope>
    <source>
        <strain evidence="9 10">DSM 26287</strain>
    </source>
</reference>
<dbReference type="AlphaFoldDB" id="A0A7X0NI92"/>
<comment type="caution">
    <text evidence="9">The sequence shown here is derived from an EMBL/GenBank/DDBJ whole genome shotgun (WGS) entry which is preliminary data.</text>
</comment>